<dbReference type="Pfam" id="PF07730">
    <property type="entry name" value="HisKA_3"/>
    <property type="match status" value="1"/>
</dbReference>
<dbReference type="InterPro" id="IPR011712">
    <property type="entry name" value="Sig_transdc_His_kin_sub3_dim/P"/>
</dbReference>
<keyword evidence="5" id="KW-0547">Nucleotide-binding</keyword>
<keyword evidence="7" id="KW-0067">ATP-binding</keyword>
<dbReference type="Proteomes" id="UP001597521">
    <property type="component" value="Unassembled WGS sequence"/>
</dbReference>
<evidence type="ECO:0000256" key="4">
    <source>
        <dbReference type="ARBA" id="ARBA00022679"/>
    </source>
</evidence>
<dbReference type="EMBL" id="JBHUNP010000001">
    <property type="protein sequence ID" value="MFD2648854.1"/>
    <property type="molecule type" value="Genomic_DNA"/>
</dbReference>
<feature type="transmembrane region" description="Helical" evidence="9">
    <location>
        <begin position="21"/>
        <end position="44"/>
    </location>
</feature>
<evidence type="ECO:0000256" key="5">
    <source>
        <dbReference type="ARBA" id="ARBA00022741"/>
    </source>
</evidence>
<dbReference type="RefSeq" id="WP_386834183.1">
    <property type="nucleotide sequence ID" value="NZ_JBHUNP010000001.1"/>
</dbReference>
<dbReference type="EC" id="2.7.13.3" evidence="2"/>
<evidence type="ECO:0000256" key="2">
    <source>
        <dbReference type="ARBA" id="ARBA00012438"/>
    </source>
</evidence>
<keyword evidence="12" id="KW-1185">Reference proteome</keyword>
<dbReference type="Gene3D" id="3.30.565.10">
    <property type="entry name" value="Histidine kinase-like ATPase, C-terminal domain"/>
    <property type="match status" value="1"/>
</dbReference>
<keyword evidence="9" id="KW-1133">Transmembrane helix</keyword>
<comment type="catalytic activity">
    <reaction evidence="1">
        <text>ATP + protein L-histidine = ADP + protein N-phospho-L-histidine.</text>
        <dbReference type="EC" id="2.7.13.3"/>
    </reaction>
</comment>
<comment type="caution">
    <text evidence="11">The sequence shown here is derived from an EMBL/GenBank/DDBJ whole genome shotgun (WGS) entry which is preliminary data.</text>
</comment>
<evidence type="ECO:0000256" key="7">
    <source>
        <dbReference type="ARBA" id="ARBA00022840"/>
    </source>
</evidence>
<keyword evidence="8" id="KW-0902">Two-component regulatory system</keyword>
<evidence type="ECO:0000313" key="11">
    <source>
        <dbReference type="EMBL" id="MFD2648854.1"/>
    </source>
</evidence>
<dbReference type="GO" id="GO:0016301">
    <property type="term" value="F:kinase activity"/>
    <property type="evidence" value="ECO:0007669"/>
    <property type="project" value="UniProtKB-KW"/>
</dbReference>
<keyword evidence="3" id="KW-0597">Phosphoprotein</keyword>
<evidence type="ECO:0000259" key="10">
    <source>
        <dbReference type="Pfam" id="PF07730"/>
    </source>
</evidence>
<keyword evidence="4" id="KW-0808">Transferase</keyword>
<gene>
    <name evidence="11" type="ORF">ACFSX5_13775</name>
</gene>
<dbReference type="Gene3D" id="1.20.5.1930">
    <property type="match status" value="1"/>
</dbReference>
<evidence type="ECO:0000256" key="8">
    <source>
        <dbReference type="ARBA" id="ARBA00023012"/>
    </source>
</evidence>
<feature type="domain" description="Signal transduction histidine kinase subgroup 3 dimerisation and phosphoacceptor" evidence="10">
    <location>
        <begin position="264"/>
        <end position="322"/>
    </location>
</feature>
<evidence type="ECO:0000313" key="12">
    <source>
        <dbReference type="Proteomes" id="UP001597521"/>
    </source>
</evidence>
<keyword evidence="9" id="KW-0812">Transmembrane</keyword>
<dbReference type="PANTHER" id="PTHR24421">
    <property type="entry name" value="NITRATE/NITRITE SENSOR PROTEIN NARX-RELATED"/>
    <property type="match status" value="1"/>
</dbReference>
<dbReference type="SUPFAM" id="SSF55874">
    <property type="entry name" value="ATPase domain of HSP90 chaperone/DNA topoisomerase II/histidine kinase"/>
    <property type="match status" value="1"/>
</dbReference>
<dbReference type="InterPro" id="IPR050482">
    <property type="entry name" value="Sensor_HK_TwoCompSys"/>
</dbReference>
<proteinExistence type="predicted"/>
<evidence type="ECO:0000256" key="3">
    <source>
        <dbReference type="ARBA" id="ARBA00022553"/>
    </source>
</evidence>
<dbReference type="InterPro" id="IPR036890">
    <property type="entry name" value="HATPase_C_sf"/>
</dbReference>
<name>A0ABW5QM90_9HYPH</name>
<accession>A0ABW5QM90</accession>
<dbReference type="PANTHER" id="PTHR24421:SF10">
    <property type="entry name" value="NITRATE_NITRITE SENSOR PROTEIN NARQ"/>
    <property type="match status" value="1"/>
</dbReference>
<reference evidence="12" key="1">
    <citation type="journal article" date="2019" name="Int. J. Syst. Evol. Microbiol.">
        <title>The Global Catalogue of Microorganisms (GCM) 10K type strain sequencing project: providing services to taxonomists for standard genome sequencing and annotation.</title>
        <authorList>
            <consortium name="The Broad Institute Genomics Platform"/>
            <consortium name="The Broad Institute Genome Sequencing Center for Infectious Disease"/>
            <person name="Wu L."/>
            <person name="Ma J."/>
        </authorList>
    </citation>
    <scope>NUCLEOTIDE SEQUENCE [LARGE SCALE GENOMIC DNA]</scope>
    <source>
        <strain evidence="12">CCM 7427</strain>
    </source>
</reference>
<sequence>MFERLHTFRKRWANLTLAQKFAVSGALYTLPALLLCGVLTTTIVTNAMVERHAGAIAAVISNALTGFGGREGDRSDYLAIFQHLTAEPDFLAQFPYVTIWGLDGDVEFSNLHEVGPVPYDLPIDVAQALAGSALADFTDMNSAEFRHSGLTADYLEIYVPITDPVTGAVVAAMQLRESTAPLERVLMWVTLTTWAAIGSSSAIVITGLYGIVRSGSRTIQRQHRALQRRLSQSQYLAKRYRQLKEEAQVLSRNVTRFTDEHLRTIGTDLHDGPAQNIALAVLNIEQVRRAANKKERAQVLDQMEAALGEALRDMRDIAAGLVLPELEHLDLHKVIQNAVDLHIRHTGCVVTTTIDIPNIHASQTVSVCVFRFVQEGLNNGFHHGLAEGIAVTAACRGSTLTLSVENRYVEGERSTHASESHGLGLHGLRARVQSIGGKFTFIQEHGLARMQMWLNLRRLDPSGQRQTMVAPITLRPDSPPRTAD</sequence>
<evidence type="ECO:0000256" key="9">
    <source>
        <dbReference type="SAM" id="Phobius"/>
    </source>
</evidence>
<evidence type="ECO:0000256" key="6">
    <source>
        <dbReference type="ARBA" id="ARBA00022777"/>
    </source>
</evidence>
<protein>
    <recommendedName>
        <fullName evidence="2">histidine kinase</fullName>
        <ecNumber evidence="2">2.7.13.3</ecNumber>
    </recommendedName>
</protein>
<evidence type="ECO:0000256" key="1">
    <source>
        <dbReference type="ARBA" id="ARBA00000085"/>
    </source>
</evidence>
<organism evidence="11 12">
    <name type="scientific">Devosia albogilva</name>
    <dbReference type="NCBI Taxonomy" id="429726"/>
    <lineage>
        <taxon>Bacteria</taxon>
        <taxon>Pseudomonadati</taxon>
        <taxon>Pseudomonadota</taxon>
        <taxon>Alphaproteobacteria</taxon>
        <taxon>Hyphomicrobiales</taxon>
        <taxon>Devosiaceae</taxon>
        <taxon>Devosia</taxon>
    </lineage>
</organism>
<keyword evidence="6 11" id="KW-0418">Kinase</keyword>
<keyword evidence="9" id="KW-0472">Membrane</keyword>